<gene>
    <name evidence="3" type="ordered locus">Desti_4857</name>
</gene>
<evidence type="ECO:0000256" key="1">
    <source>
        <dbReference type="SAM" id="Coils"/>
    </source>
</evidence>
<dbReference type="Proteomes" id="UP000006055">
    <property type="component" value="Chromosome"/>
</dbReference>
<dbReference type="HOGENOM" id="CLU_098538_1_0_7"/>
<dbReference type="KEGG" id="dti:Desti_4857"/>
<proteinExistence type="predicted"/>
<keyword evidence="2" id="KW-0812">Transmembrane</keyword>
<organism evidence="3 4">
    <name type="scientific">Desulfomonile tiedjei (strain ATCC 49306 / DSM 6799 / DCB-1)</name>
    <dbReference type="NCBI Taxonomy" id="706587"/>
    <lineage>
        <taxon>Bacteria</taxon>
        <taxon>Pseudomonadati</taxon>
        <taxon>Thermodesulfobacteriota</taxon>
        <taxon>Desulfomonilia</taxon>
        <taxon>Desulfomonilales</taxon>
        <taxon>Desulfomonilaceae</taxon>
        <taxon>Desulfomonile</taxon>
    </lineage>
</organism>
<feature type="transmembrane region" description="Helical" evidence="2">
    <location>
        <begin position="168"/>
        <end position="189"/>
    </location>
</feature>
<sequence length="193" mass="22145">MELEEVREEVAEELLSKNKNEKWLSFLALTTVLFAVCATLSSFKEGNNSVDSVLNQTQAANQWSYYQAKSIKTYLYEMQKEKLTLDREARQNASGGIQAARYDELIQSYAKDIARYDAEKKEISAEARKYEKMRDEAQWRADTFGMAVIFLQMSILLCSLSALMRRKLLWLVGSLVGLVGVFYFSNGFLKFLP</sequence>
<evidence type="ECO:0000313" key="4">
    <source>
        <dbReference type="Proteomes" id="UP000006055"/>
    </source>
</evidence>
<dbReference type="eggNOG" id="ENOG502Z7XD">
    <property type="taxonomic scope" value="Bacteria"/>
</dbReference>
<reference evidence="4" key="1">
    <citation type="submission" date="2012-06" db="EMBL/GenBank/DDBJ databases">
        <title>Complete sequence of chromosome of Desulfomonile tiedjei DSM 6799.</title>
        <authorList>
            <person name="Lucas S."/>
            <person name="Copeland A."/>
            <person name="Lapidus A."/>
            <person name="Glavina del Rio T."/>
            <person name="Dalin E."/>
            <person name="Tice H."/>
            <person name="Bruce D."/>
            <person name="Goodwin L."/>
            <person name="Pitluck S."/>
            <person name="Peters L."/>
            <person name="Ovchinnikova G."/>
            <person name="Zeytun A."/>
            <person name="Lu M."/>
            <person name="Kyrpides N."/>
            <person name="Mavromatis K."/>
            <person name="Ivanova N."/>
            <person name="Brettin T."/>
            <person name="Detter J.C."/>
            <person name="Han C."/>
            <person name="Larimer F."/>
            <person name="Land M."/>
            <person name="Hauser L."/>
            <person name="Markowitz V."/>
            <person name="Cheng J.-F."/>
            <person name="Hugenholtz P."/>
            <person name="Woyke T."/>
            <person name="Wu D."/>
            <person name="Spring S."/>
            <person name="Schroeder M."/>
            <person name="Brambilla E."/>
            <person name="Klenk H.-P."/>
            <person name="Eisen J.A."/>
        </authorList>
    </citation>
    <scope>NUCLEOTIDE SEQUENCE [LARGE SCALE GENOMIC DNA]</scope>
    <source>
        <strain evidence="4">ATCC 49306 / DSM 6799 / DCB-1</strain>
    </source>
</reference>
<keyword evidence="2" id="KW-1133">Transmembrane helix</keyword>
<dbReference type="InterPro" id="IPR025570">
    <property type="entry name" value="DUF4337"/>
</dbReference>
<keyword evidence="2" id="KW-0472">Membrane</keyword>
<feature type="transmembrane region" description="Helical" evidence="2">
    <location>
        <begin position="143"/>
        <end position="162"/>
    </location>
</feature>
<dbReference type="PATRIC" id="fig|706587.4.peg.5501"/>
<evidence type="ECO:0000256" key="2">
    <source>
        <dbReference type="SAM" id="Phobius"/>
    </source>
</evidence>
<dbReference type="AlphaFoldDB" id="I4CD30"/>
<protein>
    <recommendedName>
        <fullName evidence="5">DUF4337 domain-containing protein</fullName>
    </recommendedName>
</protein>
<feature type="coiled-coil region" evidence="1">
    <location>
        <begin position="106"/>
        <end position="140"/>
    </location>
</feature>
<dbReference type="RefSeq" id="WP_014812578.1">
    <property type="nucleotide sequence ID" value="NC_018025.1"/>
</dbReference>
<keyword evidence="4" id="KW-1185">Reference proteome</keyword>
<accession>I4CD30</accession>
<dbReference type="Pfam" id="PF14235">
    <property type="entry name" value="DUF4337"/>
    <property type="match status" value="1"/>
</dbReference>
<keyword evidence="1" id="KW-0175">Coiled coil</keyword>
<feature type="transmembrane region" description="Helical" evidence="2">
    <location>
        <begin position="23"/>
        <end position="43"/>
    </location>
</feature>
<name>I4CD30_DESTA</name>
<evidence type="ECO:0008006" key="5">
    <source>
        <dbReference type="Google" id="ProtNLM"/>
    </source>
</evidence>
<dbReference type="EMBL" id="CP003360">
    <property type="protein sequence ID" value="AFM27471.1"/>
    <property type="molecule type" value="Genomic_DNA"/>
</dbReference>
<evidence type="ECO:0000313" key="3">
    <source>
        <dbReference type="EMBL" id="AFM27471.1"/>
    </source>
</evidence>